<evidence type="ECO:0000256" key="1">
    <source>
        <dbReference type="SAM" id="MobiDB-lite"/>
    </source>
</evidence>
<dbReference type="RefSeq" id="XP_020112803.1">
    <property type="nucleotide sequence ID" value="XM_020257214.1"/>
</dbReference>
<dbReference type="PANTHER" id="PTHR35765:SF2">
    <property type="entry name" value="OS05G0569200 PROTEIN"/>
    <property type="match status" value="1"/>
</dbReference>
<sequence>MSAMAIANHIPSSLPSLRSLHRPLPLFSSPQTLTLTLTLVPLSGSTSSGSSSRGWRRRRGRESGETLVGSSEPWSEARRRRRGRRWETLAAASSSSSSPAEELSAAEEEWLRKLPDKKKPLYSHSLPCIEAWLRHLGFRRSRDDRAVWLAENPLWHAQLSLDVTDLYIRYLKSGPGNLEKDVERRFSYALSREDIENAILGGP</sequence>
<feature type="region of interest" description="Disordered" evidence="1">
    <location>
        <begin position="43"/>
        <end position="74"/>
    </location>
</feature>
<organism evidence="3">
    <name type="scientific">Ananas comosus</name>
    <name type="common">Pineapple</name>
    <name type="synonym">Ananas ananas</name>
    <dbReference type="NCBI Taxonomy" id="4615"/>
    <lineage>
        <taxon>Eukaryota</taxon>
        <taxon>Viridiplantae</taxon>
        <taxon>Streptophyta</taxon>
        <taxon>Embryophyta</taxon>
        <taxon>Tracheophyta</taxon>
        <taxon>Spermatophyta</taxon>
        <taxon>Magnoliopsida</taxon>
        <taxon>Liliopsida</taxon>
        <taxon>Poales</taxon>
        <taxon>Bromeliaceae</taxon>
        <taxon>Bromelioideae</taxon>
        <taxon>Ananas</taxon>
    </lineage>
</organism>
<evidence type="ECO:0000313" key="2">
    <source>
        <dbReference type="Proteomes" id="UP000515123"/>
    </source>
</evidence>
<reference evidence="2" key="1">
    <citation type="journal article" date="2015" name="Nat. Genet.">
        <title>The pineapple genome and the evolution of CAM photosynthesis.</title>
        <authorList>
            <person name="Ming R."/>
            <person name="VanBuren R."/>
            <person name="Wai C.M."/>
            <person name="Tang H."/>
            <person name="Schatz M.C."/>
            <person name="Bowers J.E."/>
            <person name="Lyons E."/>
            <person name="Wang M.L."/>
            <person name="Chen J."/>
            <person name="Biggers E."/>
            <person name="Zhang J."/>
            <person name="Huang L."/>
            <person name="Zhang L."/>
            <person name="Miao W."/>
            <person name="Zhang J."/>
            <person name="Ye Z."/>
            <person name="Miao C."/>
            <person name="Lin Z."/>
            <person name="Wang H."/>
            <person name="Zhou H."/>
            <person name="Yim W.C."/>
            <person name="Priest H.D."/>
            <person name="Zheng C."/>
            <person name="Woodhouse M."/>
            <person name="Edger P.P."/>
            <person name="Guyot R."/>
            <person name="Guo H.B."/>
            <person name="Guo H."/>
            <person name="Zheng G."/>
            <person name="Singh R."/>
            <person name="Sharma A."/>
            <person name="Min X."/>
            <person name="Zheng Y."/>
            <person name="Lee H."/>
            <person name="Gurtowski J."/>
            <person name="Sedlazeck F.J."/>
            <person name="Harkess A."/>
            <person name="McKain M.R."/>
            <person name="Liao Z."/>
            <person name="Fang J."/>
            <person name="Liu J."/>
            <person name="Zhang X."/>
            <person name="Zhang Q."/>
            <person name="Hu W."/>
            <person name="Qin Y."/>
            <person name="Wang K."/>
            <person name="Chen L.Y."/>
            <person name="Shirley N."/>
            <person name="Lin Y.R."/>
            <person name="Liu L.Y."/>
            <person name="Hernandez A.G."/>
            <person name="Wright C.L."/>
            <person name="Bulone V."/>
            <person name="Tuskan G.A."/>
            <person name="Heath K."/>
            <person name="Zee F."/>
            <person name="Moore P.H."/>
            <person name="Sunkar R."/>
            <person name="Leebens-Mack J.H."/>
            <person name="Mockler T."/>
            <person name="Bennetzen J.L."/>
            <person name="Freeling M."/>
            <person name="Sankoff D."/>
            <person name="Paterson A.H."/>
            <person name="Zhu X."/>
            <person name="Yang X."/>
            <person name="Smith J.A."/>
            <person name="Cushman J.C."/>
            <person name="Paull R.E."/>
            <person name="Yu Q."/>
        </authorList>
    </citation>
    <scope>NUCLEOTIDE SEQUENCE [LARGE SCALE GENOMIC DNA]</scope>
    <source>
        <strain evidence="2">cv. F153</strain>
    </source>
</reference>
<proteinExistence type="predicted"/>
<gene>
    <name evidence="3 4" type="primary">LOC109727212</name>
</gene>
<dbReference type="PANTHER" id="PTHR35765">
    <property type="entry name" value="OS05G0569200 PROTEIN"/>
    <property type="match status" value="1"/>
</dbReference>
<dbReference type="OrthoDB" id="1856195at2759"/>
<dbReference type="RefSeq" id="XP_020112804.1">
    <property type="nucleotide sequence ID" value="XM_020257215.1"/>
</dbReference>
<dbReference type="InterPro" id="IPR021489">
    <property type="entry name" value="DUF3143"/>
</dbReference>
<name>A0A6P5H6E7_ANACO</name>
<dbReference type="Proteomes" id="UP000515123">
    <property type="component" value="Linkage group 22"/>
</dbReference>
<dbReference type="AlphaFoldDB" id="A0A6P5H6E7"/>
<dbReference type="Pfam" id="PF11341">
    <property type="entry name" value="DUF3143"/>
    <property type="match status" value="1"/>
</dbReference>
<feature type="compositionally biased region" description="Low complexity" evidence="1">
    <location>
        <begin position="43"/>
        <end position="53"/>
    </location>
</feature>
<protein>
    <submittedName>
        <fullName evidence="3">Uncharacterized protein LOC109727212 isoform X1</fullName>
    </submittedName>
    <submittedName>
        <fullName evidence="4">Uncharacterized protein LOC109727212 isoform X2</fullName>
    </submittedName>
</protein>
<accession>A0A6P5H6E7</accession>
<dbReference type="GeneID" id="109727212"/>
<evidence type="ECO:0000313" key="4">
    <source>
        <dbReference type="RefSeq" id="XP_020112804.1"/>
    </source>
</evidence>
<evidence type="ECO:0000313" key="3">
    <source>
        <dbReference type="RefSeq" id="XP_020112803.1"/>
    </source>
</evidence>
<keyword evidence="2" id="KW-1185">Reference proteome</keyword>
<reference evidence="3 4" key="2">
    <citation type="submission" date="2025-04" db="UniProtKB">
        <authorList>
            <consortium name="RefSeq"/>
        </authorList>
    </citation>
    <scope>IDENTIFICATION</scope>
    <source>
        <tissue evidence="3 4">Leaf</tissue>
    </source>
</reference>